<dbReference type="GO" id="GO:0043386">
    <property type="term" value="P:mycotoxin biosynthetic process"/>
    <property type="evidence" value="ECO:0007669"/>
    <property type="project" value="InterPro"/>
</dbReference>
<evidence type="ECO:0008006" key="4">
    <source>
        <dbReference type="Google" id="ProtNLM"/>
    </source>
</evidence>
<keyword evidence="3" id="KW-1185">Reference proteome</keyword>
<dbReference type="InterPro" id="IPR021765">
    <property type="entry name" value="UstYa-like"/>
</dbReference>
<dbReference type="EMBL" id="QLNT01000038">
    <property type="protein sequence ID" value="KAF3055314.1"/>
    <property type="molecule type" value="Genomic_DNA"/>
</dbReference>
<evidence type="ECO:0000313" key="3">
    <source>
        <dbReference type="Proteomes" id="UP000801864"/>
    </source>
</evidence>
<accession>A0A9P5C7Y2</accession>
<dbReference type="PANTHER" id="PTHR33365">
    <property type="entry name" value="YALI0B05434P"/>
    <property type="match status" value="1"/>
</dbReference>
<dbReference type="Pfam" id="PF11807">
    <property type="entry name" value="UstYa"/>
    <property type="match status" value="1"/>
</dbReference>
<gene>
    <name evidence="2" type="ORF">CFAM422_013184</name>
</gene>
<proteinExistence type="inferred from homology"/>
<evidence type="ECO:0000313" key="2">
    <source>
        <dbReference type="EMBL" id="KAF3055314.1"/>
    </source>
</evidence>
<comment type="similarity">
    <text evidence="1">Belongs to the ustYa family.</text>
</comment>
<evidence type="ECO:0000256" key="1">
    <source>
        <dbReference type="ARBA" id="ARBA00035112"/>
    </source>
</evidence>
<dbReference type="AlphaFoldDB" id="A0A9P5C7Y2"/>
<dbReference type="PANTHER" id="PTHR33365:SF7">
    <property type="entry name" value="TAT PATHWAY SIGNAL SEQUENCE"/>
    <property type="match status" value="1"/>
</dbReference>
<name>A0A9P5C7Y2_9HYPO</name>
<sequence>MANLLLFGVAIYVNTNSLHISQWSAKYNNSIFRDSIHFETRYFNVRSVYSSDGTLNRNKSNVDFSGPPRPELEEAWNNILDYQNFRVQEYELGEFKGQKSLIKLSDESGYYMTVAVQHALHCVQRLHRYMYKDHYHAGLSDEDAFALKQHTEHCLDWLRQYVQCNADTTLIPIRWAASVPGPVSKDWGKHQCVAWEPIVDFMASRAFDPLQPGLLVHPTFGNPYANDEGAHTGAVGLHGDGLYGGDQGPDV</sequence>
<reference evidence="2 3" key="1">
    <citation type="submission" date="2018-06" db="EMBL/GenBank/DDBJ databases">
        <title>Genome analysis of cellulolytic fungus Trichoderma lentiforme CFAM-422.</title>
        <authorList>
            <person name="Steindorff A.S."/>
            <person name="Formighieri E.F."/>
            <person name="Midorikawa G.E.O."/>
            <person name="Tamietti M.S."/>
            <person name="Ramos E.Z."/>
            <person name="Silva A.S."/>
            <person name="Bon E.P.S."/>
            <person name="Mendes T.D."/>
            <person name="Damaso M.C.T."/>
            <person name="Favaro L.C.L."/>
        </authorList>
    </citation>
    <scope>NUCLEOTIDE SEQUENCE [LARGE SCALE GENOMIC DNA]</scope>
    <source>
        <strain evidence="2 3">CFAM-422</strain>
    </source>
</reference>
<organism evidence="2 3">
    <name type="scientific">Trichoderma lentiforme</name>
    <dbReference type="NCBI Taxonomy" id="1567552"/>
    <lineage>
        <taxon>Eukaryota</taxon>
        <taxon>Fungi</taxon>
        <taxon>Dikarya</taxon>
        <taxon>Ascomycota</taxon>
        <taxon>Pezizomycotina</taxon>
        <taxon>Sordariomycetes</taxon>
        <taxon>Hypocreomycetidae</taxon>
        <taxon>Hypocreales</taxon>
        <taxon>Hypocreaceae</taxon>
        <taxon>Trichoderma</taxon>
    </lineage>
</organism>
<comment type="caution">
    <text evidence="2">The sequence shown here is derived from an EMBL/GenBank/DDBJ whole genome shotgun (WGS) entry which is preliminary data.</text>
</comment>
<protein>
    <recommendedName>
        <fullName evidence="4">Cyclochlorotine biosynthesis protein O</fullName>
    </recommendedName>
</protein>
<dbReference type="Proteomes" id="UP000801864">
    <property type="component" value="Unassembled WGS sequence"/>
</dbReference>